<dbReference type="InterPro" id="IPR031915">
    <property type="entry name" value="Clr2_N"/>
</dbReference>
<dbReference type="GO" id="GO:0031934">
    <property type="term" value="C:mating-type region heterochromatin"/>
    <property type="evidence" value="ECO:0007669"/>
    <property type="project" value="TreeGrafter"/>
</dbReference>
<dbReference type="EMBL" id="JAADJZ010000018">
    <property type="protein sequence ID" value="KAF2868722.1"/>
    <property type="molecule type" value="Genomic_DNA"/>
</dbReference>
<dbReference type="GO" id="GO:0030466">
    <property type="term" value="P:silent mating-type cassette heterochromatin formation"/>
    <property type="evidence" value="ECO:0007669"/>
    <property type="project" value="TreeGrafter"/>
</dbReference>
<proteinExistence type="predicted"/>
<feature type="region of interest" description="Disordered" evidence="1">
    <location>
        <begin position="634"/>
        <end position="721"/>
    </location>
</feature>
<protein>
    <recommendedName>
        <fullName evidence="6">Transcription-silencing protein Clr2-domain-containing protein</fullName>
    </recommendedName>
</protein>
<evidence type="ECO:0000256" key="1">
    <source>
        <dbReference type="SAM" id="MobiDB-lite"/>
    </source>
</evidence>
<evidence type="ECO:0000313" key="4">
    <source>
        <dbReference type="EMBL" id="KAF2868722.1"/>
    </source>
</evidence>
<dbReference type="PANTHER" id="PTHR38046">
    <property type="entry name" value="CRYPTIC LOCI REGULATOR 2"/>
    <property type="match status" value="1"/>
</dbReference>
<dbReference type="GO" id="GO:0070824">
    <property type="term" value="C:SHREC complex"/>
    <property type="evidence" value="ECO:0007669"/>
    <property type="project" value="InterPro"/>
</dbReference>
<dbReference type="InterPro" id="IPR018839">
    <property type="entry name" value="Tscrpt-silencing_Clr2_C"/>
</dbReference>
<dbReference type="PANTHER" id="PTHR38046:SF1">
    <property type="entry name" value="CRYPTIC LOCI REGULATOR 2"/>
    <property type="match status" value="1"/>
</dbReference>
<sequence>MSNKVIVPLRPGSDGDATHRPTLPGFTEVVPPTTYLEKIGQQWMDSRGQAVAGKKYILERLPPGYALFERARKSEPSHVDKFLYGHPDRKPFDSANRFYPHFEYLMNNGGDSMGCPCTVCNAKGGILPPMGRKKTGSITSHSSPASAAPAALTAPTAPTASKGPTAPQGHTRPNFAAAAQIKGRPKVTEPGMDSSRVDDEGTPDVYRNLIDKLKRYRTFDEAIKEPMSLDWRAEQELLPGLLAKLKADPQCFPRAGEIVLYVRHLPNGVDICREESNDGYRLYDRKSKTFLGIPAWEAGLVGQTPCETTELDDLVQEQGKEMNVAYSGVRVEPLPDPNSSDKSLSKRYTYVPLHQTRPFIFWEDYLGSIPKMDWHPTINNALTAMSTVAVMGKHRFKGTWPEAQIYCHGIYIGSEMFTVGDVVRLLPKANEPGCSDILVIRSIRVKLTYLDLASSNDYDEGRPYNSSIFVIGKGYTKEATRSSKEWISADADEEPLWEKFSKHTVWHPLQPPEKELQIPFSRILGRFFEAEAMALWFPSSNPVPDPNLSAGLVGIRKARNIARMTDQRITLAFDTTWFWGDTRAEALDLQTVNGLEVGKHDKERDPHSWRKKIKAMENSAAGDKTAVSGMRNLRGFMASGSGSGPGSGPETSTSGTNTGTGTGTGSKSGTSLSRKRSKVISISSGEEEEEEEIRKHTKIIEPSSATERKKNNPTIRIATHS</sequence>
<evidence type="ECO:0000313" key="5">
    <source>
        <dbReference type="Proteomes" id="UP000481861"/>
    </source>
</evidence>
<evidence type="ECO:0008006" key="6">
    <source>
        <dbReference type="Google" id="ProtNLM"/>
    </source>
</evidence>
<dbReference type="GO" id="GO:0033553">
    <property type="term" value="C:rDNA heterochromatin"/>
    <property type="evidence" value="ECO:0007669"/>
    <property type="project" value="TreeGrafter"/>
</dbReference>
<dbReference type="Proteomes" id="UP000481861">
    <property type="component" value="Unassembled WGS sequence"/>
</dbReference>
<dbReference type="Pfam" id="PF10383">
    <property type="entry name" value="Clr2"/>
    <property type="match status" value="1"/>
</dbReference>
<name>A0A7C8MB69_9PLEO</name>
<dbReference type="AlphaFoldDB" id="A0A7C8MB69"/>
<evidence type="ECO:0000259" key="3">
    <source>
        <dbReference type="Pfam" id="PF16761"/>
    </source>
</evidence>
<feature type="region of interest" description="Disordered" evidence="1">
    <location>
        <begin position="1"/>
        <end position="25"/>
    </location>
</feature>
<comment type="caution">
    <text evidence="4">The sequence shown here is derived from an EMBL/GenBank/DDBJ whole genome shotgun (WGS) entry which is preliminary data.</text>
</comment>
<keyword evidence="5" id="KW-1185">Reference proteome</keyword>
<dbReference type="InterPro" id="IPR038986">
    <property type="entry name" value="Clr2"/>
</dbReference>
<dbReference type="OrthoDB" id="438224at2759"/>
<accession>A0A7C8MB69</accession>
<organism evidence="4 5">
    <name type="scientific">Massariosphaeria phaeospora</name>
    <dbReference type="NCBI Taxonomy" id="100035"/>
    <lineage>
        <taxon>Eukaryota</taxon>
        <taxon>Fungi</taxon>
        <taxon>Dikarya</taxon>
        <taxon>Ascomycota</taxon>
        <taxon>Pezizomycotina</taxon>
        <taxon>Dothideomycetes</taxon>
        <taxon>Pleosporomycetidae</taxon>
        <taxon>Pleosporales</taxon>
        <taxon>Pleosporales incertae sedis</taxon>
        <taxon>Massariosphaeria</taxon>
    </lineage>
</organism>
<evidence type="ECO:0000259" key="2">
    <source>
        <dbReference type="Pfam" id="PF10383"/>
    </source>
</evidence>
<feature type="region of interest" description="Disordered" evidence="1">
    <location>
        <begin position="131"/>
        <end position="200"/>
    </location>
</feature>
<feature type="compositionally biased region" description="Low complexity" evidence="1">
    <location>
        <begin position="139"/>
        <end position="161"/>
    </location>
</feature>
<feature type="domain" description="Cryptic loci regulator 2 C-terminal" evidence="2">
    <location>
        <begin position="406"/>
        <end position="529"/>
    </location>
</feature>
<feature type="domain" description="Cryptic loci regulator 2 N-terminal" evidence="3">
    <location>
        <begin position="56"/>
        <end position="120"/>
    </location>
</feature>
<dbReference type="Pfam" id="PF16761">
    <property type="entry name" value="Clr2_transil"/>
    <property type="match status" value="1"/>
</dbReference>
<reference evidence="4 5" key="1">
    <citation type="submission" date="2020-01" db="EMBL/GenBank/DDBJ databases">
        <authorList>
            <consortium name="DOE Joint Genome Institute"/>
            <person name="Haridas S."/>
            <person name="Albert R."/>
            <person name="Binder M."/>
            <person name="Bloem J."/>
            <person name="Labutti K."/>
            <person name="Salamov A."/>
            <person name="Andreopoulos B."/>
            <person name="Baker S.E."/>
            <person name="Barry K."/>
            <person name="Bills G."/>
            <person name="Bluhm B.H."/>
            <person name="Cannon C."/>
            <person name="Castanera R."/>
            <person name="Culley D.E."/>
            <person name="Daum C."/>
            <person name="Ezra D."/>
            <person name="Gonzalez J.B."/>
            <person name="Henrissat B."/>
            <person name="Kuo A."/>
            <person name="Liang C."/>
            <person name="Lipzen A."/>
            <person name="Lutzoni F."/>
            <person name="Magnuson J."/>
            <person name="Mondo S."/>
            <person name="Nolan M."/>
            <person name="Ohm R."/>
            <person name="Pangilinan J."/>
            <person name="Park H.-J.H."/>
            <person name="Ramirez L."/>
            <person name="Alfaro M."/>
            <person name="Sun H."/>
            <person name="Tritt A."/>
            <person name="Yoshinaga Y."/>
            <person name="Zwiers L.-H.L."/>
            <person name="Turgeon B.G."/>
            <person name="Goodwin S.B."/>
            <person name="Spatafora J.W."/>
            <person name="Crous P.W."/>
            <person name="Grigoriev I.V."/>
        </authorList>
    </citation>
    <scope>NUCLEOTIDE SEQUENCE [LARGE SCALE GENOMIC DNA]</scope>
    <source>
        <strain evidence="4 5">CBS 611.86</strain>
    </source>
</reference>
<feature type="compositionally biased region" description="Low complexity" evidence="1">
    <location>
        <begin position="648"/>
        <end position="657"/>
    </location>
</feature>
<gene>
    <name evidence="4" type="ORF">BDV95DRAFT_499750</name>
</gene>